<dbReference type="EMBL" id="JAROCA020000001">
    <property type="protein sequence ID" value="MDY0406405.1"/>
    <property type="molecule type" value="Genomic_DNA"/>
</dbReference>
<accession>A0ABU5CLS0</accession>
<sequence>MAILAAIILVLYCVSLFSSDSGSNNSEEGVLVPKKPHEPTGKDPDNDKKKSNKDTAKKKIMIITIRSKKYTGCVDSSSPSNTDQRLACTKDNFGKPAVWGRYLGEKAGVSKGLTKKEAAFLHDKDIHILLIYNHFEDATGYENGKKQAKQAIELAHQLNVPKQKAIFADIEPKYKVDSNFIQGWNDTLHDAKYKSGIYGSFAKGTNLTKAFLAINDDAKDAIILWSSEPQQKTTTKKDAPSFNPQGPDQAKLYGWQYAIEAKECDIDLNIFKQEMIESLW</sequence>
<feature type="region of interest" description="Disordered" evidence="1">
    <location>
        <begin position="20"/>
        <end position="55"/>
    </location>
</feature>
<dbReference type="InterPro" id="IPR015020">
    <property type="entry name" value="Rv2525c-like_Glyco_Hydro-like"/>
</dbReference>
<protein>
    <submittedName>
        <fullName evidence="4">DUF1906 domain-containing protein</fullName>
    </submittedName>
</protein>
<dbReference type="Pfam" id="PF08924">
    <property type="entry name" value="Rv2525c_GlyHyd-like"/>
    <property type="match status" value="1"/>
</dbReference>
<feature type="chain" id="PRO_5047062147" evidence="2">
    <location>
        <begin position="19"/>
        <end position="280"/>
    </location>
</feature>
<keyword evidence="2" id="KW-0732">Signal</keyword>
<dbReference type="InterPro" id="IPR017853">
    <property type="entry name" value="GH"/>
</dbReference>
<evidence type="ECO:0000256" key="1">
    <source>
        <dbReference type="SAM" id="MobiDB-lite"/>
    </source>
</evidence>
<dbReference type="Gene3D" id="3.20.20.80">
    <property type="entry name" value="Glycosidases"/>
    <property type="match status" value="1"/>
</dbReference>
<keyword evidence="5" id="KW-1185">Reference proteome</keyword>
<dbReference type="SUPFAM" id="SSF51445">
    <property type="entry name" value="(Trans)glycosidases"/>
    <property type="match status" value="1"/>
</dbReference>
<dbReference type="RefSeq" id="WP_320384827.1">
    <property type="nucleotide sequence ID" value="NZ_JAROCA020000001.1"/>
</dbReference>
<evidence type="ECO:0000313" key="5">
    <source>
        <dbReference type="Proteomes" id="UP001228376"/>
    </source>
</evidence>
<evidence type="ECO:0000259" key="3">
    <source>
        <dbReference type="Pfam" id="PF08924"/>
    </source>
</evidence>
<organism evidence="4 5">
    <name type="scientific">Tigheibacillus jepli</name>
    <dbReference type="NCBI Taxonomy" id="3035914"/>
    <lineage>
        <taxon>Bacteria</taxon>
        <taxon>Bacillati</taxon>
        <taxon>Bacillota</taxon>
        <taxon>Bacilli</taxon>
        <taxon>Bacillales</taxon>
        <taxon>Bacillaceae</taxon>
        <taxon>Tigheibacillus</taxon>
    </lineage>
</organism>
<feature type="compositionally biased region" description="Basic and acidic residues" evidence="1">
    <location>
        <begin position="35"/>
        <end position="55"/>
    </location>
</feature>
<reference evidence="4 5" key="1">
    <citation type="submission" date="2023-10" db="EMBL/GenBank/DDBJ databases">
        <title>179-bfca-hs.</title>
        <authorList>
            <person name="Miliotis G."/>
            <person name="Sengupta P."/>
            <person name="Hameed A."/>
            <person name="Chuvochina M."/>
            <person name="Mcdonagh F."/>
            <person name="Simpson A.C."/>
            <person name="Singh N.K."/>
            <person name="Rekha P.D."/>
            <person name="Raman K."/>
            <person name="Hugenholtz P."/>
            <person name="Venkateswaran K."/>
        </authorList>
    </citation>
    <scope>NUCLEOTIDE SEQUENCE [LARGE SCALE GENOMIC DNA]</scope>
    <source>
        <strain evidence="4 5">179-BFC-A-HS</strain>
    </source>
</reference>
<feature type="domain" description="Rv2525c-like glycoside hydrolase-like" evidence="3">
    <location>
        <begin position="99"/>
        <end position="234"/>
    </location>
</feature>
<feature type="signal peptide" evidence="2">
    <location>
        <begin position="1"/>
        <end position="18"/>
    </location>
</feature>
<comment type="caution">
    <text evidence="4">The sequence shown here is derived from an EMBL/GenBank/DDBJ whole genome shotgun (WGS) entry which is preliminary data.</text>
</comment>
<evidence type="ECO:0000256" key="2">
    <source>
        <dbReference type="SAM" id="SignalP"/>
    </source>
</evidence>
<proteinExistence type="predicted"/>
<evidence type="ECO:0000313" key="4">
    <source>
        <dbReference type="EMBL" id="MDY0406405.1"/>
    </source>
</evidence>
<feature type="compositionally biased region" description="Low complexity" evidence="1">
    <location>
        <begin position="20"/>
        <end position="29"/>
    </location>
</feature>
<name>A0ABU5CLS0_9BACI</name>
<dbReference type="Proteomes" id="UP001228376">
    <property type="component" value="Unassembled WGS sequence"/>
</dbReference>
<gene>
    <name evidence="4" type="ORF">P5G51_014305</name>
</gene>